<evidence type="ECO:0000313" key="2">
    <source>
        <dbReference type="Proteomes" id="UP001157502"/>
    </source>
</evidence>
<sequence length="148" mass="16579">MQAWDPALFQRSCSGKYQIKRASTIREAQAAVLEASPKLSMIGGLAPVKSLRGRDTLVDSIGSYYVYDRMQTAVNQFKEGLGTLGVLEKMHNKKAEEEQAVCFWRDWLNDVAAGEAFIQPEEDRKGDPEARRNPGVCNWGVLNPTVRF</sequence>
<accession>A0ACC2FNE2</accession>
<comment type="caution">
    <text evidence="1">The sequence shown here is derived from an EMBL/GenBank/DDBJ whole genome shotgun (WGS) entry which is preliminary data.</text>
</comment>
<evidence type="ECO:0000313" key="1">
    <source>
        <dbReference type="EMBL" id="KAJ7992792.1"/>
    </source>
</evidence>
<protein>
    <submittedName>
        <fullName evidence="1">Uncharacterized protein</fullName>
    </submittedName>
</protein>
<gene>
    <name evidence="1" type="ORF">DPEC_G00282370</name>
</gene>
<organism evidence="1 2">
    <name type="scientific">Dallia pectoralis</name>
    <name type="common">Alaska blackfish</name>
    <dbReference type="NCBI Taxonomy" id="75939"/>
    <lineage>
        <taxon>Eukaryota</taxon>
        <taxon>Metazoa</taxon>
        <taxon>Chordata</taxon>
        <taxon>Craniata</taxon>
        <taxon>Vertebrata</taxon>
        <taxon>Euteleostomi</taxon>
        <taxon>Actinopterygii</taxon>
        <taxon>Neopterygii</taxon>
        <taxon>Teleostei</taxon>
        <taxon>Protacanthopterygii</taxon>
        <taxon>Esociformes</taxon>
        <taxon>Umbridae</taxon>
        <taxon>Dallia</taxon>
    </lineage>
</organism>
<name>A0ACC2FNE2_DALPE</name>
<dbReference type="Proteomes" id="UP001157502">
    <property type="component" value="Chromosome 25"/>
</dbReference>
<dbReference type="EMBL" id="CM055752">
    <property type="protein sequence ID" value="KAJ7992792.1"/>
    <property type="molecule type" value="Genomic_DNA"/>
</dbReference>
<reference evidence="1" key="1">
    <citation type="submission" date="2021-05" db="EMBL/GenBank/DDBJ databases">
        <authorList>
            <person name="Pan Q."/>
            <person name="Jouanno E."/>
            <person name="Zahm M."/>
            <person name="Klopp C."/>
            <person name="Cabau C."/>
            <person name="Louis A."/>
            <person name="Berthelot C."/>
            <person name="Parey E."/>
            <person name="Roest Crollius H."/>
            <person name="Montfort J."/>
            <person name="Robinson-Rechavi M."/>
            <person name="Bouchez O."/>
            <person name="Lampietro C."/>
            <person name="Lopez Roques C."/>
            <person name="Donnadieu C."/>
            <person name="Postlethwait J."/>
            <person name="Bobe J."/>
            <person name="Dillon D."/>
            <person name="Chandos A."/>
            <person name="von Hippel F."/>
            <person name="Guiguen Y."/>
        </authorList>
    </citation>
    <scope>NUCLEOTIDE SEQUENCE</scope>
    <source>
        <strain evidence="1">YG-Jan2019</strain>
    </source>
</reference>
<keyword evidence="2" id="KW-1185">Reference proteome</keyword>
<proteinExistence type="predicted"/>